<dbReference type="AlphaFoldDB" id="A0A0F8WFR3"/>
<reference evidence="1" key="1">
    <citation type="journal article" date="2015" name="Nature">
        <title>Complex archaea that bridge the gap between prokaryotes and eukaryotes.</title>
        <authorList>
            <person name="Spang A."/>
            <person name="Saw J.H."/>
            <person name="Jorgensen S.L."/>
            <person name="Zaremba-Niedzwiedzka K."/>
            <person name="Martijn J."/>
            <person name="Lind A.E."/>
            <person name="van Eijk R."/>
            <person name="Schleper C."/>
            <person name="Guy L."/>
            <person name="Ettema T.J."/>
        </authorList>
    </citation>
    <scope>NUCLEOTIDE SEQUENCE</scope>
</reference>
<accession>A0A0F8WFR3</accession>
<evidence type="ECO:0000313" key="1">
    <source>
        <dbReference type="EMBL" id="KKK55418.1"/>
    </source>
</evidence>
<dbReference type="EMBL" id="LAZR01065501">
    <property type="protein sequence ID" value="KKK55418.1"/>
    <property type="molecule type" value="Genomic_DNA"/>
</dbReference>
<proteinExistence type="predicted"/>
<comment type="caution">
    <text evidence="1">The sequence shown here is derived from an EMBL/GenBank/DDBJ whole genome shotgun (WGS) entry which is preliminary data.</text>
</comment>
<feature type="non-terminal residue" evidence="1">
    <location>
        <position position="1"/>
    </location>
</feature>
<name>A0A0F8WFR3_9ZZZZ</name>
<protein>
    <submittedName>
        <fullName evidence="1">Uncharacterized protein</fullName>
    </submittedName>
</protein>
<organism evidence="1">
    <name type="scientific">marine sediment metagenome</name>
    <dbReference type="NCBI Taxonomy" id="412755"/>
    <lineage>
        <taxon>unclassified sequences</taxon>
        <taxon>metagenomes</taxon>
        <taxon>ecological metagenomes</taxon>
    </lineage>
</organism>
<sequence length="83" mass="9748">ILELVDSNQEDFPNKFSKSEQLAANVIGMLVSDNKIPVSLLRVLKDVIVWEVSGQENKDIEYRFFHIEEYREDILTFKNLYRG</sequence>
<gene>
    <name evidence="1" type="ORF">LCGC14_3074720</name>
</gene>